<organism evidence="1 2">
    <name type="scientific">Pseudomonas shahriarae</name>
    <dbReference type="NCBI Taxonomy" id="2745512"/>
    <lineage>
        <taxon>Bacteria</taxon>
        <taxon>Pseudomonadati</taxon>
        <taxon>Pseudomonadota</taxon>
        <taxon>Gammaproteobacteria</taxon>
        <taxon>Pseudomonadales</taxon>
        <taxon>Pseudomonadaceae</taxon>
        <taxon>Pseudomonas</taxon>
    </lineage>
</organism>
<protein>
    <submittedName>
        <fullName evidence="1">Uncharacterized protein</fullName>
    </submittedName>
</protein>
<dbReference type="Proteomes" id="UP001148185">
    <property type="component" value="Unassembled WGS sequence"/>
</dbReference>
<evidence type="ECO:0000313" key="2">
    <source>
        <dbReference type="Proteomes" id="UP001148185"/>
    </source>
</evidence>
<sequence>MELHSLNCINDLAAQIRCLTGMSDDFCRNSFLIQVFSESRARLPATAVRDGVIVVKMPALLLADRDR</sequence>
<reference evidence="1 2" key="1">
    <citation type="submission" date="2022-05" db="EMBL/GenBank/DDBJ databases">
        <title>Novel Pseudomonas spp. Isolated from a Rainbow Trout Aquaculture Facility.</title>
        <authorList>
            <person name="Testerman T."/>
            <person name="Graf J."/>
        </authorList>
    </citation>
    <scope>NUCLEOTIDE SEQUENCE [LARGE SCALE GENOMIC DNA]</scope>
    <source>
        <strain evidence="1 2">ID1042</strain>
    </source>
</reference>
<accession>A0A9X4BZ64</accession>
<proteinExistence type="predicted"/>
<dbReference type="EMBL" id="JAMDHA010000006">
    <property type="protein sequence ID" value="MDD1007241.1"/>
    <property type="molecule type" value="Genomic_DNA"/>
</dbReference>
<dbReference type="RefSeq" id="WP_115146790.1">
    <property type="nucleotide sequence ID" value="NZ_JAMDHA010000006.1"/>
</dbReference>
<dbReference type="AlphaFoldDB" id="A0A9X4BZ64"/>
<gene>
    <name evidence="1" type="ORF">M5G27_07070</name>
</gene>
<comment type="caution">
    <text evidence="1">The sequence shown here is derived from an EMBL/GenBank/DDBJ whole genome shotgun (WGS) entry which is preliminary data.</text>
</comment>
<evidence type="ECO:0000313" key="1">
    <source>
        <dbReference type="EMBL" id="MDD1007241.1"/>
    </source>
</evidence>
<name>A0A9X4BZ64_9PSED</name>
<keyword evidence="2" id="KW-1185">Reference proteome</keyword>